<protein>
    <submittedName>
        <fullName evidence="1">Uncharacterized protein</fullName>
    </submittedName>
</protein>
<dbReference type="EMBL" id="JAVRES010000004">
    <property type="protein sequence ID" value="MDT0435663.1"/>
    <property type="molecule type" value="Genomic_DNA"/>
</dbReference>
<dbReference type="AlphaFoldDB" id="A0ABD5EMZ1"/>
<reference evidence="2" key="1">
    <citation type="submission" date="2023-07" db="EMBL/GenBank/DDBJ databases">
        <title>30 novel species of actinomycetes from the DSMZ collection.</title>
        <authorList>
            <person name="Nouioui I."/>
        </authorList>
    </citation>
    <scope>NUCLEOTIDE SEQUENCE [LARGE SCALE GENOMIC DNA]</scope>
    <source>
        <strain evidence="2">DSM 41981</strain>
    </source>
</reference>
<dbReference type="RefSeq" id="WP_093824428.1">
    <property type="nucleotide sequence ID" value="NZ_JAVRES010000004.1"/>
</dbReference>
<sequence>MSTTITLHCNRSWADGACTVRLYTDAPSITEARGIGRGLGWRTHPSGQDFCPGHSGTSPTPASNVFYLTQSAGPAQHQGAPEGPTPLETCDTAARELRTLAAATSHEIVTNPYWHSENAERGLWFTNGVGNAVSGPPGVLAGLLDPVAARLLAQILGSHRNTQKPIPAEVFLLARAIQRNRAR</sequence>
<evidence type="ECO:0000313" key="2">
    <source>
        <dbReference type="Proteomes" id="UP001183535"/>
    </source>
</evidence>
<name>A0ABD5EMZ1_9ACTN</name>
<proteinExistence type="predicted"/>
<organism evidence="1 2">
    <name type="scientific">Streptomyces doudnae</name>
    <dbReference type="NCBI Taxonomy" id="3075536"/>
    <lineage>
        <taxon>Bacteria</taxon>
        <taxon>Bacillati</taxon>
        <taxon>Actinomycetota</taxon>
        <taxon>Actinomycetes</taxon>
        <taxon>Kitasatosporales</taxon>
        <taxon>Streptomycetaceae</taxon>
        <taxon>Streptomyces</taxon>
    </lineage>
</organism>
<accession>A0ABD5EMZ1</accession>
<gene>
    <name evidence="1" type="ORF">RM877_13305</name>
</gene>
<comment type="caution">
    <text evidence="1">The sequence shown here is derived from an EMBL/GenBank/DDBJ whole genome shotgun (WGS) entry which is preliminary data.</text>
</comment>
<evidence type="ECO:0000313" key="1">
    <source>
        <dbReference type="EMBL" id="MDT0435663.1"/>
    </source>
</evidence>
<dbReference type="Proteomes" id="UP001183535">
    <property type="component" value="Unassembled WGS sequence"/>
</dbReference>
<keyword evidence="2" id="KW-1185">Reference proteome</keyword>